<dbReference type="AlphaFoldDB" id="A0A9W7ZQF5"/>
<gene>
    <name evidence="1" type="ORF">IWQ60_010436</name>
</gene>
<comment type="caution">
    <text evidence="1">The sequence shown here is derived from an EMBL/GenBank/DDBJ whole genome shotgun (WGS) entry which is preliminary data.</text>
</comment>
<proteinExistence type="predicted"/>
<reference evidence="1" key="1">
    <citation type="submission" date="2022-07" db="EMBL/GenBank/DDBJ databases">
        <title>Phylogenomic reconstructions and comparative analyses of Kickxellomycotina fungi.</title>
        <authorList>
            <person name="Reynolds N.K."/>
            <person name="Stajich J.E."/>
            <person name="Barry K."/>
            <person name="Grigoriev I.V."/>
            <person name="Crous P."/>
            <person name="Smith M.E."/>
        </authorList>
    </citation>
    <scope>NUCLEOTIDE SEQUENCE</scope>
    <source>
        <strain evidence="1">RSA 861</strain>
    </source>
</reference>
<organism evidence="1 2">
    <name type="scientific">Tieghemiomyces parasiticus</name>
    <dbReference type="NCBI Taxonomy" id="78921"/>
    <lineage>
        <taxon>Eukaryota</taxon>
        <taxon>Fungi</taxon>
        <taxon>Fungi incertae sedis</taxon>
        <taxon>Zoopagomycota</taxon>
        <taxon>Kickxellomycotina</taxon>
        <taxon>Dimargaritomycetes</taxon>
        <taxon>Dimargaritales</taxon>
        <taxon>Dimargaritaceae</taxon>
        <taxon>Tieghemiomyces</taxon>
    </lineage>
</organism>
<evidence type="ECO:0000313" key="1">
    <source>
        <dbReference type="EMBL" id="KAJ1910852.1"/>
    </source>
</evidence>
<protein>
    <submittedName>
        <fullName evidence="1">Uncharacterized protein</fullName>
    </submittedName>
</protein>
<evidence type="ECO:0000313" key="2">
    <source>
        <dbReference type="Proteomes" id="UP001150569"/>
    </source>
</evidence>
<dbReference type="Proteomes" id="UP001150569">
    <property type="component" value="Unassembled WGS sequence"/>
</dbReference>
<keyword evidence="2" id="KW-1185">Reference proteome</keyword>
<name>A0A9W7ZQF5_9FUNG</name>
<dbReference type="EMBL" id="JANBPT010000998">
    <property type="protein sequence ID" value="KAJ1910852.1"/>
    <property type="molecule type" value="Genomic_DNA"/>
</dbReference>
<accession>A0A9W7ZQF5</accession>
<sequence>MLTVRYARGLCGLLSPSTLLRRQGLPSTTNRLTSPPVTASITATTHLCNPPARAPFSNTAPALKKKKKVYLPVPESFLKYVKAPQNHLGTRIDRLCLRYFNVKTAKAQLMIKVGHIKVFRSSTPDDPSTYEHMKHATHRTALAANMILQVPKNFLEDPFGIHAVSKPRRHTLIDTSSVDHIIPIMYASQGLLVLNKPQGLASQGKFPNDLTCV</sequence>